<name>D7A7H4_ANCN5</name>
<dbReference type="InterPro" id="IPR034660">
    <property type="entry name" value="DinB/YfiT-like"/>
</dbReference>
<evidence type="ECO:0000256" key="3">
    <source>
        <dbReference type="PIRSR" id="PIRSR607837-1"/>
    </source>
</evidence>
<gene>
    <name evidence="4" type="ordered locus">Snov_1102</name>
</gene>
<dbReference type="PANTHER" id="PTHR37302:SF1">
    <property type="entry name" value="PROTEIN DINB"/>
    <property type="match status" value="1"/>
</dbReference>
<organism evidence="4 5">
    <name type="scientific">Ancylobacter novellus (strain ATCC 8093 / DSM 506 / JCM 20403 / CCM 1077 / IAM 12100 / NBRC 12443 / NCIMB 10456)</name>
    <name type="common">Starkeya novella</name>
    <dbReference type="NCBI Taxonomy" id="639283"/>
    <lineage>
        <taxon>Bacteria</taxon>
        <taxon>Pseudomonadati</taxon>
        <taxon>Pseudomonadota</taxon>
        <taxon>Alphaproteobacteria</taxon>
        <taxon>Hyphomicrobiales</taxon>
        <taxon>Xanthobacteraceae</taxon>
        <taxon>Ancylobacter</taxon>
    </lineage>
</organism>
<protein>
    <submittedName>
        <fullName evidence="4">DinB family protein</fullName>
    </submittedName>
</protein>
<dbReference type="Gene3D" id="1.20.120.450">
    <property type="entry name" value="dinb family like domain"/>
    <property type="match status" value="1"/>
</dbReference>
<keyword evidence="5" id="KW-1185">Reference proteome</keyword>
<evidence type="ECO:0000313" key="4">
    <source>
        <dbReference type="EMBL" id="ADH88422.1"/>
    </source>
</evidence>
<dbReference type="EMBL" id="CP002026">
    <property type="protein sequence ID" value="ADH88422.1"/>
    <property type="molecule type" value="Genomic_DNA"/>
</dbReference>
<dbReference type="RefSeq" id="WP_013165927.1">
    <property type="nucleotide sequence ID" value="NC_014217.1"/>
</dbReference>
<dbReference type="Proteomes" id="UP000006633">
    <property type="component" value="Chromosome"/>
</dbReference>
<evidence type="ECO:0000313" key="5">
    <source>
        <dbReference type="Proteomes" id="UP000006633"/>
    </source>
</evidence>
<dbReference type="HOGENOM" id="CLU_101283_1_1_5"/>
<dbReference type="AlphaFoldDB" id="D7A7H4"/>
<keyword evidence="2 3" id="KW-0479">Metal-binding</keyword>
<dbReference type="PANTHER" id="PTHR37302">
    <property type="entry name" value="SLR1116 PROTEIN"/>
    <property type="match status" value="1"/>
</dbReference>
<feature type="binding site" evidence="3">
    <location>
        <position position="54"/>
    </location>
    <ligand>
        <name>a divalent metal cation</name>
        <dbReference type="ChEBI" id="CHEBI:60240"/>
    </ligand>
</feature>
<dbReference type="InterPro" id="IPR007837">
    <property type="entry name" value="DinB"/>
</dbReference>
<dbReference type="Pfam" id="PF05163">
    <property type="entry name" value="DinB"/>
    <property type="match status" value="1"/>
</dbReference>
<dbReference type="eggNOG" id="COG2318">
    <property type="taxonomic scope" value="Bacteria"/>
</dbReference>
<feature type="binding site" evidence="3">
    <location>
        <position position="142"/>
    </location>
    <ligand>
        <name>a divalent metal cation</name>
        <dbReference type="ChEBI" id="CHEBI:60240"/>
    </ligand>
</feature>
<comment type="similarity">
    <text evidence="1">Belongs to the DinB family.</text>
</comment>
<evidence type="ECO:0000256" key="2">
    <source>
        <dbReference type="ARBA" id="ARBA00022723"/>
    </source>
</evidence>
<accession>D7A7H4</accession>
<dbReference type="KEGG" id="sno:Snov_1102"/>
<dbReference type="GO" id="GO:0046872">
    <property type="term" value="F:metal ion binding"/>
    <property type="evidence" value="ECO:0007669"/>
    <property type="project" value="UniProtKB-KW"/>
</dbReference>
<evidence type="ECO:0000256" key="1">
    <source>
        <dbReference type="ARBA" id="ARBA00008635"/>
    </source>
</evidence>
<sequence length="179" mass="20283">MASDPLFLRRYRDFAAYNAWANRRLYAAAAELSDEQFRADRGAFFASVHGTLNHLLVADRIWLRRFTGEGETYPRLDVILFEARPELARAREAEDARIVRYIDGLTETDLLAGLRYGNTAGKRFVHPLATVLDHFFNHQTHHRGQVHGLISSFLGNEATPSLDLLLYQREVGLASPEAA</sequence>
<dbReference type="SUPFAM" id="SSF109854">
    <property type="entry name" value="DinB/YfiT-like putative metalloenzymes"/>
    <property type="match status" value="1"/>
</dbReference>
<dbReference type="OrthoDB" id="9807509at2"/>
<reference evidence="4 5" key="1">
    <citation type="journal article" date="2012" name="Stand. Genomic Sci.">
        <title>Complete genome sequence of the facultatively chemolithoautotrophic and methylotrophic alpha Proteobacterium Starkeya novella type strain (ATCC 8093(T)).</title>
        <authorList>
            <person name="Kappler U."/>
            <person name="Davenport K."/>
            <person name="Beatson S."/>
            <person name="Lucas S."/>
            <person name="Lapidus A."/>
            <person name="Copeland A."/>
            <person name="Berry K.W."/>
            <person name="Glavina Del Rio T."/>
            <person name="Hammon N."/>
            <person name="Dalin E."/>
            <person name="Tice H."/>
            <person name="Pitluck S."/>
            <person name="Richardson P."/>
            <person name="Bruce D."/>
            <person name="Goodwin L.A."/>
            <person name="Han C."/>
            <person name="Tapia R."/>
            <person name="Detter J.C."/>
            <person name="Chang Y.J."/>
            <person name="Jeffries C.D."/>
            <person name="Land M."/>
            <person name="Hauser L."/>
            <person name="Kyrpides N.C."/>
            <person name="Goker M."/>
            <person name="Ivanova N."/>
            <person name="Klenk H.P."/>
            <person name="Woyke T."/>
        </authorList>
    </citation>
    <scope>NUCLEOTIDE SEQUENCE [LARGE SCALE GENOMIC DNA]</scope>
    <source>
        <strain evidence="5">ATCC 8093 / DSM 506 / JCM 20403 / CCM 1077 / IAM 12100 / NBRC 12443 / NCIMB 10456</strain>
    </source>
</reference>
<proteinExistence type="inferred from homology"/>
<feature type="binding site" evidence="3">
    <location>
        <position position="138"/>
    </location>
    <ligand>
        <name>a divalent metal cation</name>
        <dbReference type="ChEBI" id="CHEBI:60240"/>
    </ligand>
</feature>